<accession>A0A9W9AAD6</accession>
<evidence type="ECO:0000256" key="1">
    <source>
        <dbReference type="SAM" id="MobiDB-lite"/>
    </source>
</evidence>
<protein>
    <submittedName>
        <fullName evidence="2">Uncharacterized protein</fullName>
    </submittedName>
</protein>
<name>A0A9W9AAD6_9AGAR</name>
<keyword evidence="3" id="KW-1185">Reference proteome</keyword>
<dbReference type="Proteomes" id="UP001150266">
    <property type="component" value="Unassembled WGS sequence"/>
</dbReference>
<proteinExistence type="predicted"/>
<feature type="region of interest" description="Disordered" evidence="1">
    <location>
        <begin position="146"/>
        <end position="195"/>
    </location>
</feature>
<comment type="caution">
    <text evidence="2">The sequence shown here is derived from an EMBL/GenBank/DDBJ whole genome shotgun (WGS) entry which is preliminary data.</text>
</comment>
<evidence type="ECO:0000313" key="2">
    <source>
        <dbReference type="EMBL" id="KAJ4478174.1"/>
    </source>
</evidence>
<organism evidence="2 3">
    <name type="scientific">Lentinula aciculospora</name>
    <dbReference type="NCBI Taxonomy" id="153920"/>
    <lineage>
        <taxon>Eukaryota</taxon>
        <taxon>Fungi</taxon>
        <taxon>Dikarya</taxon>
        <taxon>Basidiomycota</taxon>
        <taxon>Agaricomycotina</taxon>
        <taxon>Agaricomycetes</taxon>
        <taxon>Agaricomycetidae</taxon>
        <taxon>Agaricales</taxon>
        <taxon>Marasmiineae</taxon>
        <taxon>Omphalotaceae</taxon>
        <taxon>Lentinula</taxon>
    </lineage>
</organism>
<sequence length="231" mass="25290">MDVTAKFQASIPYALQSVSPALAALHTRRLRKISTEPTYPDFENSCCNKCGFYLFAGDSNTRVVRMNKAKRRRTDAPTRTHSSSSTRARQSTCLQCGWVTESLLDDRGLFPTRQSSSVEISNVEQLHTPSTAAAKSIQNSGDAAVESKAVSSHKTEIVHRQPTSTSQFLTPPRSTVPSASTSTFTKSKSRPKKKIGLHEMLARNRAKEEKEKAKNISNGGQASLAAFLDSL</sequence>
<feature type="region of interest" description="Disordered" evidence="1">
    <location>
        <begin position="68"/>
        <end position="87"/>
    </location>
</feature>
<feature type="compositionally biased region" description="Polar residues" evidence="1">
    <location>
        <begin position="161"/>
        <end position="177"/>
    </location>
</feature>
<dbReference type="OrthoDB" id="2685617at2759"/>
<dbReference type="AlphaFoldDB" id="A0A9W9AAD6"/>
<reference evidence="2" key="1">
    <citation type="submission" date="2022-08" db="EMBL/GenBank/DDBJ databases">
        <title>A Global Phylogenomic Analysis of the Shiitake Genus Lentinula.</title>
        <authorList>
            <consortium name="DOE Joint Genome Institute"/>
            <person name="Sierra-Patev S."/>
            <person name="Min B."/>
            <person name="Naranjo-Ortiz M."/>
            <person name="Looney B."/>
            <person name="Konkel Z."/>
            <person name="Slot J.C."/>
            <person name="Sakamoto Y."/>
            <person name="Steenwyk J.L."/>
            <person name="Rokas A."/>
            <person name="Carro J."/>
            <person name="Camarero S."/>
            <person name="Ferreira P."/>
            <person name="Molpeceres G."/>
            <person name="Ruiz-Duenas F.J."/>
            <person name="Serrano A."/>
            <person name="Henrissat B."/>
            <person name="Drula E."/>
            <person name="Hughes K.W."/>
            <person name="Mata J.L."/>
            <person name="Ishikawa N.K."/>
            <person name="Vargas-Isla R."/>
            <person name="Ushijima S."/>
            <person name="Smith C.A."/>
            <person name="Ahrendt S."/>
            <person name="Andreopoulos W."/>
            <person name="He G."/>
            <person name="Labutti K."/>
            <person name="Lipzen A."/>
            <person name="Ng V."/>
            <person name="Riley R."/>
            <person name="Sandor L."/>
            <person name="Barry K."/>
            <person name="Martinez A.T."/>
            <person name="Xiao Y."/>
            <person name="Gibbons J.G."/>
            <person name="Terashima K."/>
            <person name="Grigoriev I.V."/>
            <person name="Hibbett D.S."/>
        </authorList>
    </citation>
    <scope>NUCLEOTIDE SEQUENCE</scope>
    <source>
        <strain evidence="2">JLM2183</strain>
    </source>
</reference>
<evidence type="ECO:0000313" key="3">
    <source>
        <dbReference type="Proteomes" id="UP001150266"/>
    </source>
</evidence>
<dbReference type="EMBL" id="JAOTPV010000009">
    <property type="protein sequence ID" value="KAJ4478174.1"/>
    <property type="molecule type" value="Genomic_DNA"/>
</dbReference>
<gene>
    <name evidence="2" type="ORF">J3R30DRAFT_3682721</name>
</gene>